<comment type="caution">
    <text evidence="4">The sequence shown here is derived from an EMBL/GenBank/DDBJ whole genome shotgun (WGS) entry which is preliminary data.</text>
</comment>
<feature type="region of interest" description="Disordered" evidence="2">
    <location>
        <begin position="250"/>
        <end position="302"/>
    </location>
</feature>
<organism evidence="4 5">
    <name type="scientific">Oscillochloris trichoides DG-6</name>
    <dbReference type="NCBI Taxonomy" id="765420"/>
    <lineage>
        <taxon>Bacteria</taxon>
        <taxon>Bacillati</taxon>
        <taxon>Chloroflexota</taxon>
        <taxon>Chloroflexia</taxon>
        <taxon>Chloroflexales</taxon>
        <taxon>Chloroflexineae</taxon>
        <taxon>Oscillochloridaceae</taxon>
        <taxon>Oscillochloris</taxon>
    </lineage>
</organism>
<dbReference type="Proteomes" id="UP000054010">
    <property type="component" value="Unassembled WGS sequence"/>
</dbReference>
<name>E1IAU6_9CHLR</name>
<evidence type="ECO:0000256" key="2">
    <source>
        <dbReference type="SAM" id="MobiDB-lite"/>
    </source>
</evidence>
<keyword evidence="3" id="KW-1133">Transmembrane helix</keyword>
<feature type="compositionally biased region" description="Low complexity" evidence="2">
    <location>
        <begin position="145"/>
        <end position="178"/>
    </location>
</feature>
<dbReference type="InterPro" id="IPR029050">
    <property type="entry name" value="Immunoprotect_excell_Ig-like"/>
</dbReference>
<reference evidence="4 5" key="1">
    <citation type="journal article" date="2011" name="J. Bacteriol.">
        <title>Draft genome sequence of the anoxygenic filamentous phototrophic bacterium Oscillochloris trichoides subsp. DG-6.</title>
        <authorList>
            <person name="Kuznetsov B.B."/>
            <person name="Ivanovsky R.N."/>
            <person name="Keppen O.I."/>
            <person name="Sukhacheva M.V."/>
            <person name="Bumazhkin B.K."/>
            <person name="Patutina E.O."/>
            <person name="Beletsky A.V."/>
            <person name="Mardanov A.V."/>
            <person name="Baslerov R.V."/>
            <person name="Panteleeva A.N."/>
            <person name="Kolganova T.V."/>
            <person name="Ravin N.V."/>
            <person name="Skryabin K.G."/>
        </authorList>
    </citation>
    <scope>NUCLEOTIDE SEQUENCE [LARGE SCALE GENOMIC DNA]</scope>
    <source>
        <strain evidence="4 5">DG-6</strain>
    </source>
</reference>
<evidence type="ECO:0000313" key="4">
    <source>
        <dbReference type="EMBL" id="EFO81702.1"/>
    </source>
</evidence>
<feature type="compositionally biased region" description="Low complexity" evidence="2">
    <location>
        <begin position="260"/>
        <end position="288"/>
    </location>
</feature>
<sequence>MQLGIEAARDGNKEEARNLFRLLTLQDPANAQAWLWLAGVAENREERQASLERVVELEPTNEMALKGLQALGVTPGSRAATPAPEPPPAPVASPAAVVPSDDPFGDDDDPFAELNNLSDVMADSEGPVRRNEPLPPPVSLDDDLPSPVMAASSSSTGRDSGRSSSTGRDSGRSSNRRSSPYDDVAAETVPARRGISPLLAILMALVGILLVGLLVIFFFFRDPGPQVATQPPPTIAAPTSQLALTPDSLEPTSVLGMGPGTETGTETETSVPSDVTSVPVDVTTEPVSQPTTPPPSDGDLAQANPVVVAAGTPLQSAGWSYDFNQPTYAAPIVGPLKQYQSNNGRFVVVLVFVSNTTGTTQSIPADFFVLKDAQGRIWQARPEVSDAYVNPGVNADQSHSQPIPPDGLTYSVALIFDVAPDATNLVFFARTNPAQGWLILSNV</sequence>
<dbReference type="Gene3D" id="2.60.40.1240">
    <property type="match status" value="1"/>
</dbReference>
<keyword evidence="3" id="KW-0472">Membrane</keyword>
<feature type="compositionally biased region" description="Low complexity" evidence="2">
    <location>
        <begin position="92"/>
        <end position="102"/>
    </location>
</feature>
<dbReference type="AlphaFoldDB" id="E1IAU6"/>
<dbReference type="InterPro" id="IPR011990">
    <property type="entry name" value="TPR-like_helical_dom_sf"/>
</dbReference>
<dbReference type="HOGENOM" id="CLU_565933_0_0_0"/>
<keyword evidence="5" id="KW-1185">Reference proteome</keyword>
<gene>
    <name evidence="4" type="ORF">OSCT_0447</name>
</gene>
<proteinExistence type="predicted"/>
<keyword evidence="1" id="KW-0732">Signal</keyword>
<keyword evidence="3" id="KW-0812">Transmembrane</keyword>
<evidence type="ECO:0000313" key="5">
    <source>
        <dbReference type="Proteomes" id="UP000054010"/>
    </source>
</evidence>
<dbReference type="STRING" id="765420.OSCT_0447"/>
<dbReference type="SUPFAM" id="SSF48452">
    <property type="entry name" value="TPR-like"/>
    <property type="match status" value="1"/>
</dbReference>
<protein>
    <submittedName>
        <fullName evidence="4">TPR repeat-containing protein</fullName>
    </submittedName>
</protein>
<dbReference type="Gene3D" id="1.25.40.10">
    <property type="entry name" value="Tetratricopeptide repeat domain"/>
    <property type="match status" value="1"/>
</dbReference>
<dbReference type="eggNOG" id="COG0457">
    <property type="taxonomic scope" value="Bacteria"/>
</dbReference>
<evidence type="ECO:0000256" key="1">
    <source>
        <dbReference type="ARBA" id="ARBA00022729"/>
    </source>
</evidence>
<dbReference type="EMBL" id="ADVR01000007">
    <property type="protein sequence ID" value="EFO81702.1"/>
    <property type="molecule type" value="Genomic_DNA"/>
</dbReference>
<dbReference type="eggNOG" id="COG3170">
    <property type="taxonomic scope" value="Bacteria"/>
</dbReference>
<accession>E1IAU6</accession>
<feature type="transmembrane region" description="Helical" evidence="3">
    <location>
        <begin position="198"/>
        <end position="220"/>
    </location>
</feature>
<evidence type="ECO:0000256" key="3">
    <source>
        <dbReference type="SAM" id="Phobius"/>
    </source>
</evidence>
<feature type="region of interest" description="Disordered" evidence="2">
    <location>
        <begin position="74"/>
        <end position="185"/>
    </location>
</feature>